<comment type="catalytic activity">
    <reaction evidence="5">
        <text>L-glutamate 5-semialdehyde + NAD(+) + H2O = L-glutamate + NADH + 2 H(+)</text>
        <dbReference type="Rhea" id="RHEA:30235"/>
        <dbReference type="ChEBI" id="CHEBI:15377"/>
        <dbReference type="ChEBI" id="CHEBI:15378"/>
        <dbReference type="ChEBI" id="CHEBI:29985"/>
        <dbReference type="ChEBI" id="CHEBI:57540"/>
        <dbReference type="ChEBI" id="CHEBI:57945"/>
        <dbReference type="ChEBI" id="CHEBI:58066"/>
        <dbReference type="EC" id="1.2.1.88"/>
    </reaction>
</comment>
<dbReference type="InterPro" id="IPR015590">
    <property type="entry name" value="Aldehyde_DH_dom"/>
</dbReference>
<evidence type="ECO:0000313" key="11">
    <source>
        <dbReference type="Proteomes" id="UP001214250"/>
    </source>
</evidence>
<accession>A0ABY7VZ13</accession>
<dbReference type="Gene3D" id="3.20.20.220">
    <property type="match status" value="1"/>
</dbReference>
<dbReference type="InterPro" id="IPR029041">
    <property type="entry name" value="FAD-linked_oxidoreductase-like"/>
</dbReference>
<dbReference type="RefSeq" id="WP_274153390.1">
    <property type="nucleotide sequence ID" value="NZ_CP117812.1"/>
</dbReference>
<keyword evidence="3 7" id="KW-0560">Oxidoreductase</keyword>
<dbReference type="Proteomes" id="UP001214250">
    <property type="component" value="Chromosome 2"/>
</dbReference>
<evidence type="ECO:0000259" key="9">
    <source>
        <dbReference type="Pfam" id="PF01619"/>
    </source>
</evidence>
<dbReference type="EC" id="1.2.1.88" evidence="2"/>
<dbReference type="InterPro" id="IPR016160">
    <property type="entry name" value="Ald_DH_CS_CYS"/>
</dbReference>
<gene>
    <name evidence="10" type="ORF">PQO03_11770</name>
</gene>
<dbReference type="InterPro" id="IPR016163">
    <property type="entry name" value="Ald_DH_C"/>
</dbReference>
<dbReference type="EMBL" id="CP117812">
    <property type="protein sequence ID" value="WDE98519.1"/>
    <property type="molecule type" value="Genomic_DNA"/>
</dbReference>
<comment type="similarity">
    <text evidence="7">Belongs to the aldehyde dehydrogenase family.</text>
</comment>
<dbReference type="Gene3D" id="3.40.309.10">
    <property type="entry name" value="Aldehyde Dehydrogenase, Chain A, domain 2"/>
    <property type="match status" value="1"/>
</dbReference>
<dbReference type="InterPro" id="IPR002872">
    <property type="entry name" value="Proline_DH_dom"/>
</dbReference>
<dbReference type="PANTHER" id="PTHR42862:SF1">
    <property type="entry name" value="DELTA-1-PYRROLINE-5-CARBOXYLATE DEHYDROGENASE 2, ISOFORM A-RELATED"/>
    <property type="match status" value="1"/>
</dbReference>
<evidence type="ECO:0000256" key="6">
    <source>
        <dbReference type="PROSITE-ProRule" id="PRU10007"/>
    </source>
</evidence>
<dbReference type="Gene3D" id="3.40.605.10">
    <property type="entry name" value="Aldehyde Dehydrogenase, Chain A, domain 1"/>
    <property type="match status" value="1"/>
</dbReference>
<dbReference type="InterPro" id="IPR016161">
    <property type="entry name" value="Ald_DH/histidinol_DH"/>
</dbReference>
<evidence type="ECO:0000313" key="10">
    <source>
        <dbReference type="EMBL" id="WDE98519.1"/>
    </source>
</evidence>
<comment type="pathway">
    <text evidence="1">Amino-acid degradation; L-proline degradation into L-glutamate; L-glutamate from L-proline: step 2/2.</text>
</comment>
<dbReference type="Pfam" id="PF01619">
    <property type="entry name" value="Pro_dh"/>
    <property type="match status" value="1"/>
</dbReference>
<keyword evidence="11" id="KW-1185">Reference proteome</keyword>
<dbReference type="PIRSF" id="PIRSF000197">
    <property type="entry name" value="Bifunct_PutA"/>
    <property type="match status" value="1"/>
</dbReference>
<sequence length="1192" mass="134162">MNQNQDIERILEFVKSANSPEIKSSLERGQQAVDLSRLILEQADKVRHDDERLRDEELARMFDDPQGKAFSTAMHDQCFRSENSKRIADQIGYLLKKYGTPSFLDHWARVEIDVFKSSPLFLKQRLVPLIKRLIRKKTAGVIFPGEETGLLSHVQKRKDQGVISNVNRLGEAILGEAEAHSRLETYIADLEKHQIAYMSIKISTIYSQINTRAWHQSVDILAGRLRCLYRAAIKNAGDEQACFINLDMEEYRDLRLSYEVFKEVLDEDEFLQYRAGIVLQAYLPDSYALLEELIAFSQKRCDRGGVPLKLRIVKGANLAMEKLEAALDSSVPAPFPDKLSVDSHFKKMLHLALRPENVRSLNIGIASHNLFDLSYALLLIAENGVEAYCEFEMLEGMAPHIHRIINLLSGKTVLYCPAARASEFNNAMAYLIRRLDEQSAEENFLRHSFKLLGDQQSFAKQSEFFLRGIEGLEAIDSSSRRNHLPILKKTTLEENFHNEMNTDFVLESNIHRLRGETLKTVNELLESSHPSPIPLIINGQEIHSKQTASGISPDTGKEFYDYSLADAAAIEKTLRCAQNQTKLIVFDDWPKRADKLLKVAEIMRHKRFHLCALLMADVGKSSLEADGEVSEAIDFCEYYARSMAQWQHLPNLKMQALGSVLICSPWNFPLAIPTGGIAAALIMGNACVFKPAPEAVLVGYELLNIFHQAGFDPCDLQFVSCEDEPQGSSLIKDSRIDAVVLTGATETAQYFMKMRPGLHLMAETGGKNTMIISELSDRDLAIKDLVDSAFAYSGQKCSACSLAFIHQSLYQDPKFLETLKDAAQSRTVGQVSDQRSFITPLIQPAQGKLLHAIESLEKAETWLLKPVLHEDSAHLVSPGIKLGVTPESVTYRTELFGPVLGLVVYEDLEEAIELINAGDYGLTGGIHSLDEREQQLFLEKVEVGNTYICRGITGAMVERQAFGGYKNSSFGRGFKAGGPNYLLQFCQIHEQLEHEHKCMAVHALGESLQEFLSKKELDFWSRSIASYQEAYEDEFSQNHDQQGIAGQANIFRYRKLKVMHLALQSSDSILEVCQVLSAAQVAGVANLRVFAKSTDIERLNLQSLIKIFTFELNILDEDDFSQALKVSPMGRIRLIHQAPEAWLREAAERFIPLQACPVYSTGRLELLHYFHSQSLSIDYHRYGNSEQGFSLS</sequence>
<feature type="domain" description="Aldehyde dehydrogenase" evidence="8">
    <location>
        <begin position="546"/>
        <end position="988"/>
    </location>
</feature>
<evidence type="ECO:0000256" key="5">
    <source>
        <dbReference type="ARBA" id="ARBA00048142"/>
    </source>
</evidence>
<proteinExistence type="inferred from homology"/>
<dbReference type="PROSITE" id="PS00687">
    <property type="entry name" value="ALDEHYDE_DEHYDR_GLU"/>
    <property type="match status" value="1"/>
</dbReference>
<keyword evidence="4" id="KW-0520">NAD</keyword>
<dbReference type="PROSITE" id="PS00070">
    <property type="entry name" value="ALDEHYDE_DEHYDR_CYS"/>
    <property type="match status" value="1"/>
</dbReference>
<evidence type="ECO:0000256" key="3">
    <source>
        <dbReference type="ARBA" id="ARBA00023002"/>
    </source>
</evidence>
<dbReference type="SUPFAM" id="SSF53720">
    <property type="entry name" value="ALDH-like"/>
    <property type="match status" value="1"/>
</dbReference>
<dbReference type="SUPFAM" id="SSF51730">
    <property type="entry name" value="FAD-linked oxidoreductase"/>
    <property type="match status" value="1"/>
</dbReference>
<feature type="domain" description="Proline dehydrogenase" evidence="9">
    <location>
        <begin position="151"/>
        <end position="447"/>
    </location>
</feature>
<dbReference type="Pfam" id="PF00171">
    <property type="entry name" value="Aldedh"/>
    <property type="match status" value="1"/>
</dbReference>
<evidence type="ECO:0000256" key="7">
    <source>
        <dbReference type="RuleBase" id="RU003345"/>
    </source>
</evidence>
<evidence type="ECO:0000256" key="4">
    <source>
        <dbReference type="ARBA" id="ARBA00023027"/>
    </source>
</evidence>
<organism evidence="10 11">
    <name type="scientific">Lentisphaera profundi</name>
    <dbReference type="NCBI Taxonomy" id="1658616"/>
    <lineage>
        <taxon>Bacteria</taxon>
        <taxon>Pseudomonadati</taxon>
        <taxon>Lentisphaerota</taxon>
        <taxon>Lentisphaeria</taxon>
        <taxon>Lentisphaerales</taxon>
        <taxon>Lentisphaeraceae</taxon>
        <taxon>Lentisphaera</taxon>
    </lineage>
</organism>
<dbReference type="PANTHER" id="PTHR42862">
    <property type="entry name" value="DELTA-1-PYRROLINE-5-CARBOXYLATE DEHYDROGENASE 1, ISOFORM A-RELATED"/>
    <property type="match status" value="1"/>
</dbReference>
<dbReference type="InterPro" id="IPR050485">
    <property type="entry name" value="Proline_metab_enzyme"/>
</dbReference>
<dbReference type="InterPro" id="IPR016162">
    <property type="entry name" value="Ald_DH_N"/>
</dbReference>
<evidence type="ECO:0000256" key="2">
    <source>
        <dbReference type="ARBA" id="ARBA00012884"/>
    </source>
</evidence>
<reference evidence="10 11" key="1">
    <citation type="submission" date="2023-02" db="EMBL/GenBank/DDBJ databases">
        <title>Genome sequence of Lentisphaera profundi SAORIC-696.</title>
        <authorList>
            <person name="Kim e."/>
            <person name="Cho J.-C."/>
            <person name="Choi A."/>
            <person name="Kang I."/>
        </authorList>
    </citation>
    <scope>NUCLEOTIDE SEQUENCE [LARGE SCALE GENOMIC DNA]</scope>
    <source>
        <strain evidence="10 11">SAORIC-696</strain>
    </source>
</reference>
<protein>
    <recommendedName>
        <fullName evidence="2">L-glutamate gamma-semialdehyde dehydrogenase</fullName>
        <ecNumber evidence="2">1.2.1.88</ecNumber>
    </recommendedName>
</protein>
<feature type="active site" evidence="6">
    <location>
        <position position="763"/>
    </location>
</feature>
<dbReference type="InterPro" id="IPR029510">
    <property type="entry name" value="Ald_DH_CS_GLU"/>
</dbReference>
<name>A0ABY7VZ13_9BACT</name>
<dbReference type="InterPro" id="IPR025703">
    <property type="entry name" value="Bifunct_PutA"/>
</dbReference>
<evidence type="ECO:0000256" key="1">
    <source>
        <dbReference type="ARBA" id="ARBA00004786"/>
    </source>
</evidence>
<evidence type="ECO:0000259" key="8">
    <source>
        <dbReference type="Pfam" id="PF00171"/>
    </source>
</evidence>